<dbReference type="InterPro" id="IPR049823">
    <property type="entry name" value="XrtH_assoc"/>
</dbReference>
<evidence type="ECO:0000313" key="3">
    <source>
        <dbReference type="Proteomes" id="UP001595548"/>
    </source>
</evidence>
<evidence type="ECO:0000256" key="1">
    <source>
        <dbReference type="SAM" id="Phobius"/>
    </source>
</evidence>
<dbReference type="NCBIfam" id="NF041730">
    <property type="entry name" value="XrtH_assoc"/>
    <property type="match status" value="1"/>
</dbReference>
<feature type="transmembrane region" description="Helical" evidence="1">
    <location>
        <begin position="115"/>
        <end position="140"/>
    </location>
</feature>
<keyword evidence="1" id="KW-0812">Transmembrane</keyword>
<dbReference type="Proteomes" id="UP001595548">
    <property type="component" value="Unassembled WGS sequence"/>
</dbReference>
<sequence>MPPPEFSPSRYFLRVLLWLPLFFVLWYYLAGLFTIIPAHLSEWVINLVYPGAVMQVEWVNRELEYITRFTVAAGDGLRTGNAVVTINPLLYSWNIPVLLALCYAVNDTLFSNVRVIIAVIALFPMHAWGLVAEFFVNILFRMGSAVAEQVVVAQWQQEVAAFCYQFGYLMLPVIGAVSVWFLANRALVQALIDSSGEQSKS</sequence>
<name>A0ABV7HJG8_9GAMM</name>
<organism evidence="2 3">
    <name type="scientific">Gilvimarinus japonicus</name>
    <dbReference type="NCBI Taxonomy" id="1796469"/>
    <lineage>
        <taxon>Bacteria</taxon>
        <taxon>Pseudomonadati</taxon>
        <taxon>Pseudomonadota</taxon>
        <taxon>Gammaproteobacteria</taxon>
        <taxon>Cellvibrionales</taxon>
        <taxon>Cellvibrionaceae</taxon>
        <taxon>Gilvimarinus</taxon>
    </lineage>
</organism>
<keyword evidence="1" id="KW-0472">Membrane</keyword>
<comment type="caution">
    <text evidence="2">The sequence shown here is derived from an EMBL/GenBank/DDBJ whole genome shotgun (WGS) entry which is preliminary data.</text>
</comment>
<protein>
    <submittedName>
        <fullName evidence="2">Exosortase H-associated membrane protein</fullName>
    </submittedName>
</protein>
<proteinExistence type="predicted"/>
<gene>
    <name evidence="2" type="ORF">ACFOEB_02330</name>
</gene>
<dbReference type="EMBL" id="JBHRTL010000003">
    <property type="protein sequence ID" value="MFC3154023.1"/>
    <property type="molecule type" value="Genomic_DNA"/>
</dbReference>
<reference evidence="3" key="1">
    <citation type="journal article" date="2019" name="Int. J. Syst. Evol. Microbiol.">
        <title>The Global Catalogue of Microorganisms (GCM) 10K type strain sequencing project: providing services to taxonomists for standard genome sequencing and annotation.</title>
        <authorList>
            <consortium name="The Broad Institute Genomics Platform"/>
            <consortium name="The Broad Institute Genome Sequencing Center for Infectious Disease"/>
            <person name="Wu L."/>
            <person name="Ma J."/>
        </authorList>
    </citation>
    <scope>NUCLEOTIDE SEQUENCE [LARGE SCALE GENOMIC DNA]</scope>
    <source>
        <strain evidence="3">KCTC 52141</strain>
    </source>
</reference>
<dbReference type="RefSeq" id="WP_382414105.1">
    <property type="nucleotide sequence ID" value="NZ_AP031500.1"/>
</dbReference>
<accession>A0ABV7HJG8</accession>
<keyword evidence="1" id="KW-1133">Transmembrane helix</keyword>
<feature type="transmembrane region" description="Helical" evidence="1">
    <location>
        <begin position="161"/>
        <end position="183"/>
    </location>
</feature>
<keyword evidence="3" id="KW-1185">Reference proteome</keyword>
<feature type="transmembrane region" description="Helical" evidence="1">
    <location>
        <begin position="12"/>
        <end position="36"/>
    </location>
</feature>
<evidence type="ECO:0000313" key="2">
    <source>
        <dbReference type="EMBL" id="MFC3154023.1"/>
    </source>
</evidence>